<dbReference type="STRING" id="157687.HMPREF3180_00504"/>
<dbReference type="PANTHER" id="PTHR43844:SF1">
    <property type="entry name" value="METHIONINE SYNTHASE"/>
    <property type="match status" value="1"/>
</dbReference>
<feature type="domain" description="Cobalamin-independent methionine synthase MetE C-terminal/archaeal" evidence="1">
    <location>
        <begin position="12"/>
        <end position="353"/>
    </location>
</feature>
<dbReference type="SUPFAM" id="SSF51726">
    <property type="entry name" value="UROD/MetE-like"/>
    <property type="match status" value="1"/>
</dbReference>
<dbReference type="InterPro" id="IPR038071">
    <property type="entry name" value="UROD/MetE-like_sf"/>
</dbReference>
<reference evidence="3" key="1">
    <citation type="submission" date="2016-01" db="EMBL/GenBank/DDBJ databases">
        <authorList>
            <person name="Mitreva M."/>
            <person name="Pepin K.H."/>
            <person name="Mihindukulasuriya K.A."/>
            <person name="Fulton R."/>
            <person name="Fronick C."/>
            <person name="O'Laughlin M."/>
            <person name="Miner T."/>
            <person name="Herter B."/>
            <person name="Rosa B.A."/>
            <person name="Cordes M."/>
            <person name="Tomlinson C."/>
            <person name="Wollam A."/>
            <person name="Palsikar V.B."/>
            <person name="Mardis E.R."/>
            <person name="Wilson R.K."/>
        </authorList>
    </citation>
    <scope>NUCLEOTIDE SEQUENCE [LARGE SCALE GENOMIC DNA]</scope>
    <source>
        <strain evidence="3">KA00185</strain>
    </source>
</reference>
<dbReference type="GO" id="GO:0008270">
    <property type="term" value="F:zinc ion binding"/>
    <property type="evidence" value="ECO:0007669"/>
    <property type="project" value="InterPro"/>
</dbReference>
<evidence type="ECO:0000313" key="2">
    <source>
        <dbReference type="EMBL" id="KXB69098.1"/>
    </source>
</evidence>
<dbReference type="CDD" id="cd03311">
    <property type="entry name" value="CIMS_C_terminal_like"/>
    <property type="match status" value="1"/>
</dbReference>
<comment type="caution">
    <text evidence="2">The sequence shown here is derived from an EMBL/GenBank/DDBJ whole genome shotgun (WGS) entry which is preliminary data.</text>
</comment>
<proteinExistence type="predicted"/>
<keyword evidence="3" id="KW-1185">Reference proteome</keyword>
<name>A0A134AN15_9FUSO</name>
<sequence length="381" mass="43911">MCTINAPHRHDVVGSFLRPERLKKARNDFEKGKIDREELTKIENEEIKKIVDKQIELGYTSVTDGEFRRSYWHLDFFWGFNGIGHIHADKGYEFNGVVTRDDTAIVTGKISGENHPFVKHFTFLRDLVRNKKGVEARFTIPAPAQFYAELVREDKHVKALLKVYPDFKGLEDDIANAYKTVINELYNEGLRTLQIDDCTWGCLVDDNFIASFIEKSDRDKEVIRREFAERFLNINNRVFQNNPEDLVINTHVCRGNYASTWFGQGGYDKIADELFGKEDVNAYYLEFDTERAGTFESLAKVSGDKKVVLGLITSKNPTLEEKEAVIARIKEASKYVPLDRLYLSPQCGFASTEEGNHLTEEQQWAKLRFIKEVADEVWGKN</sequence>
<dbReference type="Pfam" id="PF01717">
    <property type="entry name" value="Meth_synt_2"/>
    <property type="match status" value="1"/>
</dbReference>
<protein>
    <submittedName>
        <fullName evidence="2">Methionine synthase, vitamin-B12 independent</fullName>
    </submittedName>
</protein>
<accession>A0A134AN15</accession>
<dbReference type="PANTHER" id="PTHR43844">
    <property type="entry name" value="METHIONINE SYNTHASE"/>
    <property type="match status" value="1"/>
</dbReference>
<evidence type="ECO:0000313" key="3">
    <source>
        <dbReference type="Proteomes" id="UP000070483"/>
    </source>
</evidence>
<dbReference type="Proteomes" id="UP000070483">
    <property type="component" value="Unassembled WGS sequence"/>
</dbReference>
<gene>
    <name evidence="2" type="ORF">HMPREF3180_00504</name>
</gene>
<dbReference type="GO" id="GO:0009086">
    <property type="term" value="P:methionine biosynthetic process"/>
    <property type="evidence" value="ECO:0007669"/>
    <property type="project" value="InterPro"/>
</dbReference>
<dbReference type="AlphaFoldDB" id="A0A134AN15"/>
<dbReference type="NCBIfam" id="NF005085">
    <property type="entry name" value="PRK06520.1"/>
    <property type="match status" value="1"/>
</dbReference>
<dbReference type="RefSeq" id="WP_060917438.1">
    <property type="nucleotide sequence ID" value="NZ_KQ960026.1"/>
</dbReference>
<organism evidence="2 3">
    <name type="scientific">Leptotrichia wadei</name>
    <dbReference type="NCBI Taxonomy" id="157687"/>
    <lineage>
        <taxon>Bacteria</taxon>
        <taxon>Fusobacteriati</taxon>
        <taxon>Fusobacteriota</taxon>
        <taxon>Fusobacteriia</taxon>
        <taxon>Fusobacteriales</taxon>
        <taxon>Leptotrichiaceae</taxon>
        <taxon>Leptotrichia</taxon>
    </lineage>
</organism>
<dbReference type="EMBL" id="LSDD01000034">
    <property type="protein sequence ID" value="KXB69098.1"/>
    <property type="molecule type" value="Genomic_DNA"/>
</dbReference>
<evidence type="ECO:0000259" key="1">
    <source>
        <dbReference type="Pfam" id="PF01717"/>
    </source>
</evidence>
<dbReference type="OrthoDB" id="6430685at2"/>
<dbReference type="PATRIC" id="fig|157687.3.peg.503"/>
<dbReference type="GO" id="GO:0003871">
    <property type="term" value="F:5-methyltetrahydropteroyltriglutamate-homocysteine S-methyltransferase activity"/>
    <property type="evidence" value="ECO:0007669"/>
    <property type="project" value="InterPro"/>
</dbReference>
<dbReference type="Gene3D" id="3.20.20.210">
    <property type="match status" value="1"/>
</dbReference>
<dbReference type="InterPro" id="IPR002629">
    <property type="entry name" value="Met_Synth_C/arc"/>
</dbReference>